<name>A0A2G5D773_AQUCA</name>
<gene>
    <name evidence="2" type="ORF">AQUCO_02600081v1</name>
</gene>
<accession>A0A2G5D773</accession>
<sequence>MGTEILRPQDYLNERLGFNPASFSTRRKSFTGNYSNSISNQKSCRKQALQQHPRKRSPPPPPQPSQSEPLISKESTVKNFSLGQVIILKRGESLPEISQKTKTFSGDLKKSFSGDLQSLEKKKKNETLKKTFSGDLLLLGTERIGPDPNQVPIRLNDLKPLNFRSDVYAGSAFGQSPSPRALPLPKFSLKKDEGILAVDDSATKDLRRLLRID</sequence>
<organism evidence="2 3">
    <name type="scientific">Aquilegia coerulea</name>
    <name type="common">Rocky mountain columbine</name>
    <dbReference type="NCBI Taxonomy" id="218851"/>
    <lineage>
        <taxon>Eukaryota</taxon>
        <taxon>Viridiplantae</taxon>
        <taxon>Streptophyta</taxon>
        <taxon>Embryophyta</taxon>
        <taxon>Tracheophyta</taxon>
        <taxon>Spermatophyta</taxon>
        <taxon>Magnoliopsida</taxon>
        <taxon>Ranunculales</taxon>
        <taxon>Ranunculaceae</taxon>
        <taxon>Thalictroideae</taxon>
        <taxon>Aquilegia</taxon>
    </lineage>
</organism>
<evidence type="ECO:0000313" key="3">
    <source>
        <dbReference type="Proteomes" id="UP000230069"/>
    </source>
</evidence>
<evidence type="ECO:0000313" key="2">
    <source>
        <dbReference type="EMBL" id="PIA39371.1"/>
    </source>
</evidence>
<evidence type="ECO:0000256" key="1">
    <source>
        <dbReference type="SAM" id="MobiDB-lite"/>
    </source>
</evidence>
<dbReference type="InterPro" id="IPR028322">
    <property type="entry name" value="PNRC-like_rgn"/>
</dbReference>
<dbReference type="AlphaFoldDB" id="A0A2G5D773"/>
<dbReference type="GO" id="GO:0016071">
    <property type="term" value="P:mRNA metabolic process"/>
    <property type="evidence" value="ECO:0007669"/>
    <property type="project" value="UniProtKB-ARBA"/>
</dbReference>
<reference evidence="2 3" key="1">
    <citation type="submission" date="2017-09" db="EMBL/GenBank/DDBJ databases">
        <title>WGS assembly of Aquilegia coerulea Goldsmith.</title>
        <authorList>
            <person name="Hodges S."/>
            <person name="Kramer E."/>
            <person name="Nordborg M."/>
            <person name="Tomkins J."/>
            <person name="Borevitz J."/>
            <person name="Derieg N."/>
            <person name="Yan J."/>
            <person name="Mihaltcheva S."/>
            <person name="Hayes R.D."/>
            <person name="Rokhsar D."/>
        </authorList>
    </citation>
    <scope>NUCLEOTIDE SEQUENCE [LARGE SCALE GENOMIC DNA]</scope>
    <source>
        <strain evidence="3">cv. Goldsmith</strain>
    </source>
</reference>
<feature type="compositionally biased region" description="Polar residues" evidence="1">
    <location>
        <begin position="30"/>
        <end position="42"/>
    </location>
</feature>
<feature type="region of interest" description="Disordered" evidence="1">
    <location>
        <begin position="22"/>
        <end position="74"/>
    </location>
</feature>
<keyword evidence="3" id="KW-1185">Reference proteome</keyword>
<dbReference type="STRING" id="218851.A0A2G5D773"/>
<protein>
    <submittedName>
        <fullName evidence="2">Uncharacterized protein</fullName>
    </submittedName>
</protein>
<dbReference type="Proteomes" id="UP000230069">
    <property type="component" value="Unassembled WGS sequence"/>
</dbReference>
<dbReference type="PANTHER" id="PTHR33670">
    <property type="entry name" value="SPLICING FACTOR, PROLINE- AND GLUTAMINE-RICH-LIKE"/>
    <property type="match status" value="1"/>
</dbReference>
<proteinExistence type="predicted"/>
<dbReference type="PANTHER" id="PTHR33670:SF1">
    <property type="entry name" value="OS09G0416300 PROTEIN"/>
    <property type="match status" value="1"/>
</dbReference>
<dbReference type="InParanoid" id="A0A2G5D773"/>
<dbReference type="EMBL" id="KZ305043">
    <property type="protein sequence ID" value="PIA39371.1"/>
    <property type="molecule type" value="Genomic_DNA"/>
</dbReference>
<dbReference type="Pfam" id="PF15365">
    <property type="entry name" value="PNRC"/>
    <property type="match status" value="1"/>
</dbReference>
<dbReference type="OrthoDB" id="770116at2759"/>